<accession>A0AAN9E2Z8</accession>
<organism evidence="2 3">
    <name type="scientific">Crotalaria pallida</name>
    <name type="common">Smooth rattlebox</name>
    <name type="synonym">Crotalaria striata</name>
    <dbReference type="NCBI Taxonomy" id="3830"/>
    <lineage>
        <taxon>Eukaryota</taxon>
        <taxon>Viridiplantae</taxon>
        <taxon>Streptophyta</taxon>
        <taxon>Embryophyta</taxon>
        <taxon>Tracheophyta</taxon>
        <taxon>Spermatophyta</taxon>
        <taxon>Magnoliopsida</taxon>
        <taxon>eudicotyledons</taxon>
        <taxon>Gunneridae</taxon>
        <taxon>Pentapetalae</taxon>
        <taxon>rosids</taxon>
        <taxon>fabids</taxon>
        <taxon>Fabales</taxon>
        <taxon>Fabaceae</taxon>
        <taxon>Papilionoideae</taxon>
        <taxon>50 kb inversion clade</taxon>
        <taxon>genistoids sensu lato</taxon>
        <taxon>core genistoids</taxon>
        <taxon>Crotalarieae</taxon>
        <taxon>Crotalaria</taxon>
    </lineage>
</organism>
<dbReference type="Proteomes" id="UP001372338">
    <property type="component" value="Unassembled WGS sequence"/>
</dbReference>
<reference evidence="2 3" key="1">
    <citation type="submission" date="2024-01" db="EMBL/GenBank/DDBJ databases">
        <title>The genomes of 5 underutilized Papilionoideae crops provide insights into root nodulation and disease resistanc.</title>
        <authorList>
            <person name="Yuan L."/>
        </authorList>
    </citation>
    <scope>NUCLEOTIDE SEQUENCE [LARGE SCALE GENOMIC DNA]</scope>
    <source>
        <strain evidence="2">ZHUSHIDOU_FW_LH</strain>
        <tissue evidence="2">Leaf</tissue>
    </source>
</reference>
<name>A0AAN9E2Z8_CROPI</name>
<feature type="compositionally biased region" description="Basic and acidic residues" evidence="1">
    <location>
        <begin position="1"/>
        <end position="17"/>
    </location>
</feature>
<feature type="compositionally biased region" description="Basic and acidic residues" evidence="1">
    <location>
        <begin position="33"/>
        <end position="47"/>
    </location>
</feature>
<dbReference type="AlphaFoldDB" id="A0AAN9E2Z8"/>
<feature type="region of interest" description="Disordered" evidence="1">
    <location>
        <begin position="1"/>
        <end position="49"/>
    </location>
</feature>
<dbReference type="EMBL" id="JAYWIO010000008">
    <property type="protein sequence ID" value="KAK7244676.1"/>
    <property type="molecule type" value="Genomic_DNA"/>
</dbReference>
<evidence type="ECO:0000313" key="3">
    <source>
        <dbReference type="Proteomes" id="UP001372338"/>
    </source>
</evidence>
<comment type="caution">
    <text evidence="2">The sequence shown here is derived from an EMBL/GenBank/DDBJ whole genome shotgun (WGS) entry which is preliminary data.</text>
</comment>
<evidence type="ECO:0000256" key="1">
    <source>
        <dbReference type="SAM" id="MobiDB-lite"/>
    </source>
</evidence>
<sequence>MVEKQSHRDRITATHRREQQKKKKKKKRKEKKERREIERERERERERGRKKTLTAIETLRFICTKTTLPHSFSLILHFPPFSPHNPQCSTLQLSHINFFLSN</sequence>
<evidence type="ECO:0000313" key="2">
    <source>
        <dbReference type="EMBL" id="KAK7244676.1"/>
    </source>
</evidence>
<feature type="compositionally biased region" description="Basic residues" evidence="1">
    <location>
        <begin position="18"/>
        <end position="32"/>
    </location>
</feature>
<gene>
    <name evidence="2" type="ORF">RIF29_39501</name>
</gene>
<keyword evidence="3" id="KW-1185">Reference proteome</keyword>
<proteinExistence type="predicted"/>
<protein>
    <submittedName>
        <fullName evidence="2">Uncharacterized protein</fullName>
    </submittedName>
</protein>